<evidence type="ECO:0000256" key="5">
    <source>
        <dbReference type="ARBA" id="ARBA00022970"/>
    </source>
</evidence>
<proteinExistence type="inferred from homology"/>
<dbReference type="EMBL" id="CP001899">
    <property type="protein sequence ID" value="ADC64268.1"/>
    <property type="molecule type" value="Genomic_DNA"/>
</dbReference>
<keyword evidence="2" id="KW-0813">Transport</keyword>
<comment type="subcellular location">
    <subcellularLocation>
        <location evidence="1">Cell membrane</location>
        <topology evidence="1">Multi-pass membrane protein</topology>
    </subcellularLocation>
</comment>
<evidence type="ECO:0000256" key="6">
    <source>
        <dbReference type="ARBA" id="ARBA00022989"/>
    </source>
</evidence>
<keyword evidence="5" id="KW-0029">Amino-acid transport</keyword>
<feature type="transmembrane region" description="Helical" evidence="9">
    <location>
        <begin position="37"/>
        <end position="54"/>
    </location>
</feature>
<feature type="transmembrane region" description="Helical" evidence="9">
    <location>
        <begin position="138"/>
        <end position="157"/>
    </location>
</feature>
<dbReference type="CDD" id="cd06582">
    <property type="entry name" value="TM_PBP1_LivH_like"/>
    <property type="match status" value="1"/>
</dbReference>
<comment type="similarity">
    <text evidence="8">Belongs to the binding-protein-dependent transport system permease family. LivHM subfamily.</text>
</comment>
<dbReference type="OrthoDB" id="43815at2157"/>
<dbReference type="STRING" id="589924.Ferp_0079"/>
<dbReference type="HOGENOM" id="CLU_039929_3_0_2"/>
<feature type="transmembrane region" description="Helical" evidence="9">
    <location>
        <begin position="258"/>
        <end position="276"/>
    </location>
</feature>
<dbReference type="GO" id="GO:0022857">
    <property type="term" value="F:transmembrane transporter activity"/>
    <property type="evidence" value="ECO:0007669"/>
    <property type="project" value="InterPro"/>
</dbReference>
<feature type="transmembrane region" description="Helical" evidence="9">
    <location>
        <begin position="61"/>
        <end position="83"/>
    </location>
</feature>
<feature type="transmembrane region" description="Helical" evidence="9">
    <location>
        <begin position="95"/>
        <end position="117"/>
    </location>
</feature>
<evidence type="ECO:0000313" key="11">
    <source>
        <dbReference type="Proteomes" id="UP000002613"/>
    </source>
</evidence>
<evidence type="ECO:0000313" key="10">
    <source>
        <dbReference type="EMBL" id="ADC64268.1"/>
    </source>
</evidence>
<evidence type="ECO:0000256" key="1">
    <source>
        <dbReference type="ARBA" id="ARBA00004651"/>
    </source>
</evidence>
<dbReference type="GO" id="GO:0006865">
    <property type="term" value="P:amino acid transport"/>
    <property type="evidence" value="ECO:0007669"/>
    <property type="project" value="UniProtKB-KW"/>
</dbReference>
<dbReference type="Pfam" id="PF02653">
    <property type="entry name" value="BPD_transp_2"/>
    <property type="match status" value="1"/>
</dbReference>
<evidence type="ECO:0000256" key="8">
    <source>
        <dbReference type="ARBA" id="ARBA00037998"/>
    </source>
</evidence>
<keyword evidence="6 9" id="KW-1133">Transmembrane helix</keyword>
<feature type="transmembrane region" description="Helical" evidence="9">
    <location>
        <begin position="187"/>
        <end position="209"/>
    </location>
</feature>
<keyword evidence="11" id="KW-1185">Reference proteome</keyword>
<dbReference type="PaxDb" id="589924-Ferp_0079"/>
<feature type="transmembrane region" description="Helical" evidence="9">
    <location>
        <begin position="221"/>
        <end position="246"/>
    </location>
</feature>
<keyword evidence="4 9" id="KW-0812">Transmembrane</keyword>
<sequence>MEALLNFLIYGLVQSAFLSLVAIGFSLTYGISRLPNFAHGALYILAGFLIWNGLNVWKIGYLPSVVLAIIFTALIGYTLYYGIIIRVRGMEVSEVIATFAFSFVVVELLRYFGLFGLSYTLPPFLRGSLEFAGIVLDYQRLIVIVSTLALVAFLYLFTHYTKTGLAFRAIAQDEQVAMMLGIDSDRVAALSLAFGSALAALAAAIWIPVSQLASESALEILLYALVVSILGGLGSVAGVIVASLIIGYAQVFTASFIAPHYQMIVALVAIIILLLTKPSGIFGKQKELEERV</sequence>
<dbReference type="PANTHER" id="PTHR11795:SF449">
    <property type="entry name" value="BRANCHED-CHAIN AMINO ACID TRANSPORT PERMEASE PROTEIN LIVH-RELATED"/>
    <property type="match status" value="1"/>
</dbReference>
<protein>
    <submittedName>
        <fullName evidence="10">Inner-membrane translocator</fullName>
    </submittedName>
</protein>
<accession>D3S132</accession>
<evidence type="ECO:0000256" key="7">
    <source>
        <dbReference type="ARBA" id="ARBA00023136"/>
    </source>
</evidence>
<dbReference type="InterPro" id="IPR052157">
    <property type="entry name" value="BCAA_transport_permease"/>
</dbReference>
<evidence type="ECO:0000256" key="9">
    <source>
        <dbReference type="SAM" id="Phobius"/>
    </source>
</evidence>
<dbReference type="GeneID" id="8777571"/>
<evidence type="ECO:0000256" key="2">
    <source>
        <dbReference type="ARBA" id="ARBA00022448"/>
    </source>
</evidence>
<dbReference type="eggNOG" id="arCOG01270">
    <property type="taxonomic scope" value="Archaea"/>
</dbReference>
<dbReference type="GO" id="GO:0005886">
    <property type="term" value="C:plasma membrane"/>
    <property type="evidence" value="ECO:0007669"/>
    <property type="project" value="UniProtKB-SubCell"/>
</dbReference>
<name>D3S132_FERPA</name>
<dbReference type="AlphaFoldDB" id="D3S132"/>
<keyword evidence="7 9" id="KW-0472">Membrane</keyword>
<keyword evidence="3" id="KW-1003">Cell membrane</keyword>
<reference evidence="11" key="1">
    <citation type="submission" date="2010-02" db="EMBL/GenBank/DDBJ databases">
        <title>Complete sequence of Ferroglobus placidus DSM 10642.</title>
        <authorList>
            <consortium name="US DOE Joint Genome Institute"/>
            <person name="Lucas S."/>
            <person name="Copeland A."/>
            <person name="Lapidus A."/>
            <person name="Cheng J.-F."/>
            <person name="Bruce D."/>
            <person name="Goodwin L."/>
            <person name="Pitluck S."/>
            <person name="Saunders E."/>
            <person name="Brettin T."/>
            <person name="Detter J.C."/>
            <person name="Han C."/>
            <person name="Tapia R."/>
            <person name="Larimer F."/>
            <person name="Land M."/>
            <person name="Hauser L."/>
            <person name="Kyrpides N."/>
            <person name="Ivanova N."/>
            <person name="Holmes D."/>
            <person name="Lovley D."/>
            <person name="Kyrpides N."/>
            <person name="Anderson I.J."/>
            <person name="Woyke T."/>
        </authorList>
    </citation>
    <scope>NUCLEOTIDE SEQUENCE [LARGE SCALE GENOMIC DNA]</scope>
    <source>
        <strain evidence="11">DSM 10642 / AEDII12DO</strain>
    </source>
</reference>
<dbReference type="KEGG" id="fpl:Ferp_0079"/>
<evidence type="ECO:0000256" key="4">
    <source>
        <dbReference type="ARBA" id="ARBA00022692"/>
    </source>
</evidence>
<organism evidence="10 11">
    <name type="scientific">Ferroglobus placidus (strain DSM 10642 / AEDII12DO)</name>
    <dbReference type="NCBI Taxonomy" id="589924"/>
    <lineage>
        <taxon>Archaea</taxon>
        <taxon>Methanobacteriati</taxon>
        <taxon>Methanobacteriota</taxon>
        <taxon>Archaeoglobi</taxon>
        <taxon>Archaeoglobales</taxon>
        <taxon>Archaeoglobaceae</taxon>
        <taxon>Ferroglobus</taxon>
    </lineage>
</organism>
<feature type="transmembrane region" description="Helical" evidence="9">
    <location>
        <begin position="7"/>
        <end position="31"/>
    </location>
</feature>
<dbReference type="RefSeq" id="WP_012964617.1">
    <property type="nucleotide sequence ID" value="NC_013849.1"/>
</dbReference>
<gene>
    <name evidence="10" type="ordered locus">Ferp_0079</name>
</gene>
<evidence type="ECO:0000256" key="3">
    <source>
        <dbReference type="ARBA" id="ARBA00022475"/>
    </source>
</evidence>
<dbReference type="PANTHER" id="PTHR11795">
    <property type="entry name" value="BRANCHED-CHAIN AMINO ACID TRANSPORT SYSTEM PERMEASE PROTEIN LIVH"/>
    <property type="match status" value="1"/>
</dbReference>
<reference evidence="10 11" key="2">
    <citation type="journal article" date="2011" name="Stand. Genomic Sci.">
        <title>Complete genome sequence of Ferroglobus placidus AEDII12DO.</title>
        <authorList>
            <person name="Anderson I."/>
            <person name="Risso C."/>
            <person name="Holmes D."/>
            <person name="Lucas S."/>
            <person name="Copeland A."/>
            <person name="Lapidus A."/>
            <person name="Cheng J.F."/>
            <person name="Bruce D."/>
            <person name="Goodwin L."/>
            <person name="Pitluck S."/>
            <person name="Saunders E."/>
            <person name="Brettin T."/>
            <person name="Detter J.C."/>
            <person name="Han C."/>
            <person name="Tapia R."/>
            <person name="Larimer F."/>
            <person name="Land M."/>
            <person name="Hauser L."/>
            <person name="Woyke T."/>
            <person name="Lovley D."/>
            <person name="Kyrpides N."/>
            <person name="Ivanova N."/>
        </authorList>
    </citation>
    <scope>NUCLEOTIDE SEQUENCE [LARGE SCALE GENOMIC DNA]</scope>
    <source>
        <strain evidence="11">DSM 10642 / AEDII12DO</strain>
    </source>
</reference>
<dbReference type="InterPro" id="IPR001851">
    <property type="entry name" value="ABC_transp_permease"/>
</dbReference>
<dbReference type="Proteomes" id="UP000002613">
    <property type="component" value="Chromosome"/>
</dbReference>